<dbReference type="InParanoid" id="F4NZW7"/>
<feature type="domain" description="Calcium-activated potassium channel BK alpha subunit" evidence="13">
    <location>
        <begin position="1093"/>
        <end position="1187"/>
    </location>
</feature>
<dbReference type="Pfam" id="PF22614">
    <property type="entry name" value="Slo-like_RCK"/>
    <property type="match status" value="2"/>
</dbReference>
<keyword evidence="7 12" id="KW-1133">Transmembrane helix</keyword>
<evidence type="ECO:0000256" key="4">
    <source>
        <dbReference type="ARBA" id="ARBA00022692"/>
    </source>
</evidence>
<dbReference type="EMBL" id="GL882882">
    <property type="protein sequence ID" value="EGF81468.1"/>
    <property type="molecule type" value="Genomic_DNA"/>
</dbReference>
<feature type="transmembrane region" description="Helical" evidence="12">
    <location>
        <begin position="783"/>
        <end position="804"/>
    </location>
</feature>
<evidence type="ECO:0000256" key="3">
    <source>
        <dbReference type="ARBA" id="ARBA00022538"/>
    </source>
</evidence>
<keyword evidence="4 12" id="KW-0812">Transmembrane</keyword>
<evidence type="ECO:0000256" key="11">
    <source>
        <dbReference type="SAM" id="MobiDB-lite"/>
    </source>
</evidence>
<feature type="transmembrane region" description="Helical" evidence="12">
    <location>
        <begin position="886"/>
        <end position="905"/>
    </location>
</feature>
<accession>F4NZW7</accession>
<dbReference type="GeneID" id="18238348"/>
<feature type="domain" description="RCK N-terminal" evidence="14">
    <location>
        <begin position="955"/>
        <end position="1076"/>
    </location>
</feature>
<evidence type="ECO:0000313" key="15">
    <source>
        <dbReference type="EMBL" id="EGF81468.1"/>
    </source>
</evidence>
<dbReference type="GO" id="GO:0016020">
    <property type="term" value="C:membrane"/>
    <property type="evidence" value="ECO:0000318"/>
    <property type="project" value="GO_Central"/>
</dbReference>
<dbReference type="InterPro" id="IPR003929">
    <property type="entry name" value="K_chnl_BK_asu"/>
</dbReference>
<dbReference type="OrthoDB" id="297496at2759"/>
<keyword evidence="16" id="KW-1185">Reference proteome</keyword>
<dbReference type="SUPFAM" id="SSF81383">
    <property type="entry name" value="F-box domain"/>
    <property type="match status" value="1"/>
</dbReference>
<dbReference type="GO" id="GO:0005267">
    <property type="term" value="F:potassium channel activity"/>
    <property type="evidence" value="ECO:0000318"/>
    <property type="project" value="GO_Central"/>
</dbReference>
<gene>
    <name evidence="15" type="ORF">BATDEDRAFT_23921</name>
</gene>
<keyword evidence="2" id="KW-0813">Transport</keyword>
<feature type="region of interest" description="Disordered" evidence="11">
    <location>
        <begin position="1322"/>
        <end position="1357"/>
    </location>
</feature>
<dbReference type="FunFam" id="3.40.50.720:FF:001422">
    <property type="entry name" value="Uncharacterized protein"/>
    <property type="match status" value="1"/>
</dbReference>
<keyword evidence="8" id="KW-0406">Ion transport</keyword>
<evidence type="ECO:0000256" key="9">
    <source>
        <dbReference type="ARBA" id="ARBA00023136"/>
    </source>
</evidence>
<dbReference type="PANTHER" id="PTHR10027">
    <property type="entry name" value="CALCIUM-ACTIVATED POTASSIUM CHANNEL ALPHA CHAIN"/>
    <property type="match status" value="1"/>
</dbReference>
<name>F4NZW7_BATDJ</name>
<feature type="region of interest" description="Disordered" evidence="11">
    <location>
        <begin position="1558"/>
        <end position="1586"/>
    </location>
</feature>
<dbReference type="Pfam" id="PF03493">
    <property type="entry name" value="BK_channel_a"/>
    <property type="match status" value="1"/>
</dbReference>
<dbReference type="GO" id="GO:0071805">
    <property type="term" value="P:potassium ion transmembrane transport"/>
    <property type="evidence" value="ECO:0000318"/>
    <property type="project" value="GO_Central"/>
</dbReference>
<feature type="transmembrane region" description="Helical" evidence="12">
    <location>
        <begin position="1930"/>
        <end position="1951"/>
    </location>
</feature>
<reference evidence="15 16" key="1">
    <citation type="submission" date="2009-12" db="EMBL/GenBank/DDBJ databases">
        <title>The draft genome of Batrachochytrium dendrobatidis.</title>
        <authorList>
            <consortium name="US DOE Joint Genome Institute (JGI-PGF)"/>
            <person name="Kuo A."/>
            <person name="Salamov A."/>
            <person name="Schmutz J."/>
            <person name="Lucas S."/>
            <person name="Pitluck S."/>
            <person name="Rosenblum E."/>
            <person name="Stajich J."/>
            <person name="Eisen M."/>
            <person name="Grigoriev I.V."/>
        </authorList>
    </citation>
    <scope>NUCLEOTIDE SEQUENCE [LARGE SCALE GENOMIC DNA]</scope>
    <source>
        <strain evidence="16">JAM81 / FGSC 10211</strain>
    </source>
</reference>
<dbReference type="STRING" id="684364.F4NZW7"/>
<evidence type="ECO:0000256" key="5">
    <source>
        <dbReference type="ARBA" id="ARBA00022826"/>
    </source>
</evidence>
<dbReference type="InterPro" id="IPR036047">
    <property type="entry name" value="F-box-like_dom_sf"/>
</dbReference>
<evidence type="ECO:0000256" key="7">
    <source>
        <dbReference type="ARBA" id="ARBA00022989"/>
    </source>
</evidence>
<evidence type="ECO:0000256" key="1">
    <source>
        <dbReference type="ARBA" id="ARBA00004141"/>
    </source>
</evidence>
<proteinExistence type="predicted"/>
<evidence type="ECO:0000256" key="6">
    <source>
        <dbReference type="ARBA" id="ARBA00022958"/>
    </source>
</evidence>
<dbReference type="PANTHER" id="PTHR10027:SF10">
    <property type="entry name" value="SLOWPOKE 2, ISOFORM D"/>
    <property type="match status" value="1"/>
</dbReference>
<evidence type="ECO:0000313" key="16">
    <source>
        <dbReference type="Proteomes" id="UP000007241"/>
    </source>
</evidence>
<keyword evidence="3" id="KW-0633">Potassium transport</keyword>
<keyword evidence="6" id="KW-0630">Potassium</keyword>
<dbReference type="HOGENOM" id="CLU_233664_0_0_1"/>
<dbReference type="InterPro" id="IPR047871">
    <property type="entry name" value="K_chnl_Slo-like"/>
</dbReference>
<feature type="region of interest" description="Disordered" evidence="11">
    <location>
        <begin position="1712"/>
        <end position="1732"/>
    </location>
</feature>
<dbReference type="Gene3D" id="1.10.287.70">
    <property type="match status" value="1"/>
</dbReference>
<dbReference type="RefSeq" id="XP_006677872.1">
    <property type="nucleotide sequence ID" value="XM_006677809.1"/>
</dbReference>
<comment type="subcellular location">
    <subcellularLocation>
        <location evidence="1">Membrane</location>
        <topology evidence="1">Multi-pass membrane protein</topology>
    </subcellularLocation>
</comment>
<evidence type="ECO:0000256" key="2">
    <source>
        <dbReference type="ARBA" id="ARBA00022448"/>
    </source>
</evidence>
<evidence type="ECO:0000259" key="14">
    <source>
        <dbReference type="Pfam" id="PF22614"/>
    </source>
</evidence>
<sequence>MSLAGVHSTSISMIAVNTALQTTAPHPVTAHHSAVAQMVLGIDELLNMILQNADMSTIKACVRCCRRWRAIGKPSLWKQLVLTTCGQDRPKGFLQKIIRKAENRIYLDLDSLGTIQSIPKKFLQTYPDTLCYVRHIQLDLAMPYNRSSSFRDLSHFLGQIYIVGILISLCPQLRSLDVRVGLSYKHMLTTHPHSETTRMILTNQTTLEDALIPASVEPATRAYNPYSSSDDIFDEADEESIIKNVSYVLMPAIRILDVSIQKCNFQYAVDVAWSLNFPFSKPSQIIMSAVMTTSTLNDANDFVEPPHHMDGNTTFNQMPSLALSSDLSEMPISSVIAFPTQSRFTARISRFDMLDASLTNPAHLANLLKQLVFLESFSITNASMPTTVISMLERHASTLRLLALKSLTIFDDTTFFNSFLTKSSRLEKLDISGSLHTPSAIMFKVEIYPLTMQTGFACTNLRSLNVNYIPHLGNDFFSCLGKSCKMLQDLSCRHNPHVTDGVLSRLANECRFLRRLDLNGCVSVTIEGITLLEKAALLCLESVAIEDIPRVLNAQSKDPKSIYKETQIDIIDAIVDLAMASPKLYRVEFGRPRRGFNPSMCSLWILQHLYCKIHCDCITQRIKEQFKQIPQRNEHIKSMVAMLYKEYQHALEYRKHKLGSDDESDDYVSEDEPSVHGRHLGFSSLFAPKGSRKDDEPTWREQLSYKLDSSHLARWWDLVDSVFNMAFVAVYITMTSYTMGSRNQIPPPPPPPQILEDVDFVIALLLFLQWAPRQYISLDPIKAFSSMLTLFSLSTTLPVIWAYLWQERYENSFLEGGLFVFLYPLRFWRLHISISRCLRPGKNVLFRISPILQKTLNIGLSIFNTLFTVTAWVHICLYIIQKYYDLSFFDVFYTIAVSSTSGLSTNIVPDNFFSRIITLYVMIVGAIFIPTSLSDLIMLIRSKSKYDRRYSQSSNQNHVLLVGHFDVANLRDFFREFFCEDHGHKTMNTQIVMLNPEEPNEELQALLTDPIYSSRTQYVKGSAMSFHSLHKVSASHAEAAFILSSRNRDADPVEEDAKSVMRALALRKYHDSLKVFAQILLPGNKTHLVHLADHTLCIDEFMMGMLAQNSLAPGFSTFMYLITTSIPDRAISNLKLDNQSQWVQEYFAGARMELYAVKLSAKCYAGVKFSAAVAQIYKEHHAVMFALGFEDCEDDDGEATNTKSGRDPKHNIVFNPLNYVLRGGEMAYILTTHSHIASKIASNGLLWSSESWTGEGVLNLNDETTHSDSDTGDHTVAGSNMTPNEVDQWVKTYLAELDRVRQLEEQAAAVATEATNHVEAVQAPQSVSFDPSCGISPPEDLNGRRSMSFGSDADPSTSVSLTSPLFGNFISRNSIVEHDDSQERSFGSSSSLLQNYERNSKKRVKAIDELIVLGNGQKDGPVDVEEEAPTAEQVLSNISNPILPEIQPKIDTLVSEDDPVESVTDHFSQSPAPLSSPLKTATNEKKKRLFSRIFAGASLGQSNGSSSTKPLKITASTDSESISAYASNDLQSALSDTELVTPKASVLSNIATPIPPNAVRPLSAQTPLTPRQSTPTASQVPNASPTVEVGSVPATLTGHLLLCSLAESFPKNLAYFVAPFRHKDHKCPIVLLCSGPPSDEEWEILSAFRNIYYIVGTPLLRKDLRKALVQHASRAIVLVNPSQQSILDRSADAPALLSLLNIQAMCASSSKTPKALSTNQSSPSNNQEQTNAQAFARVSKIPRPPSNLVNKGAVQYASTAIPVTSAIPDTRTTPSQKLFIMVEFVHRENMKFVGASNSVSPSSNLPHPQTGSGSDVNDIHGQNMIPAFVGGHVFSQSLFHSILCQTYYNEYLLRVLKMFLFNGTTATTKVPVGFASDGMQGSMYGGMGQTAQSSFEQLGLTDDQIAMHDSDNHGNFYQVHMPSDGRFSGLLYGSFFGYIVMRYGAIPLGLYRRTVDRGTTYTGSSAFGNSRETKFKRNRTPQVVKYVLVNPAPDIVIHRDDSVFLLASKRPNWDS</sequence>
<dbReference type="SUPFAM" id="SSF81324">
    <property type="entry name" value="Voltage-gated potassium channels"/>
    <property type="match status" value="1"/>
</dbReference>
<feature type="transmembrane region" description="Helical" evidence="12">
    <location>
        <begin position="917"/>
        <end position="940"/>
    </location>
</feature>
<organism evidence="15 16">
    <name type="scientific">Batrachochytrium dendrobatidis (strain JAM81 / FGSC 10211)</name>
    <name type="common">Frog chytrid fungus</name>
    <dbReference type="NCBI Taxonomy" id="684364"/>
    <lineage>
        <taxon>Eukaryota</taxon>
        <taxon>Fungi</taxon>
        <taxon>Fungi incertae sedis</taxon>
        <taxon>Chytridiomycota</taxon>
        <taxon>Chytridiomycota incertae sedis</taxon>
        <taxon>Chytridiomycetes</taxon>
        <taxon>Rhizophydiales</taxon>
        <taxon>Rhizophydiales incertae sedis</taxon>
        <taxon>Batrachochytrium</taxon>
    </lineage>
</organism>
<evidence type="ECO:0000256" key="12">
    <source>
        <dbReference type="SAM" id="Phobius"/>
    </source>
</evidence>
<evidence type="ECO:0000256" key="8">
    <source>
        <dbReference type="ARBA" id="ARBA00023065"/>
    </source>
</evidence>
<dbReference type="Gene3D" id="3.80.10.10">
    <property type="entry name" value="Ribonuclease Inhibitor"/>
    <property type="match status" value="1"/>
</dbReference>
<feature type="compositionally biased region" description="Polar residues" evidence="11">
    <location>
        <begin position="1563"/>
        <end position="1585"/>
    </location>
</feature>
<dbReference type="InterPro" id="IPR003148">
    <property type="entry name" value="RCK_N"/>
</dbReference>
<dbReference type="SUPFAM" id="SSF52047">
    <property type="entry name" value="RNI-like"/>
    <property type="match status" value="1"/>
</dbReference>
<protein>
    <submittedName>
        <fullName evidence="15">Uncharacterized protein</fullName>
    </submittedName>
</protein>
<keyword evidence="10" id="KW-0407">Ion channel</keyword>
<feature type="transmembrane region" description="Helical" evidence="12">
    <location>
        <begin position="855"/>
        <end position="880"/>
    </location>
</feature>
<dbReference type="Gene3D" id="3.40.50.720">
    <property type="entry name" value="NAD(P)-binding Rossmann-like Domain"/>
    <property type="match status" value="2"/>
</dbReference>
<feature type="domain" description="RCK N-terminal" evidence="14">
    <location>
        <begin position="1596"/>
        <end position="1708"/>
    </location>
</feature>
<evidence type="ECO:0000256" key="10">
    <source>
        <dbReference type="ARBA" id="ARBA00023303"/>
    </source>
</evidence>
<evidence type="ECO:0000259" key="13">
    <source>
        <dbReference type="Pfam" id="PF03493"/>
    </source>
</evidence>
<keyword evidence="9 12" id="KW-0472">Membrane</keyword>
<dbReference type="InterPro" id="IPR032675">
    <property type="entry name" value="LRR_dom_sf"/>
</dbReference>
<keyword evidence="5" id="KW-0631">Potassium channel</keyword>
<dbReference type="Proteomes" id="UP000007241">
    <property type="component" value="Unassembled WGS sequence"/>
</dbReference>